<dbReference type="Proteomes" id="UP000515154">
    <property type="component" value="Linkage group LG19"/>
</dbReference>
<evidence type="ECO:0000256" key="4">
    <source>
        <dbReference type="ARBA" id="ARBA00022942"/>
    </source>
</evidence>
<dbReference type="RefSeq" id="XP_029648131.1">
    <property type="nucleotide sequence ID" value="XM_029792271.2"/>
</dbReference>
<dbReference type="InterPro" id="IPR024372">
    <property type="entry name" value="Ecm29_N"/>
</dbReference>
<feature type="region of interest" description="Disordered" evidence="5">
    <location>
        <begin position="187"/>
        <end position="206"/>
    </location>
</feature>
<dbReference type="Pfam" id="PF23702">
    <property type="entry name" value="ARM_ECM29"/>
    <property type="match status" value="1"/>
</dbReference>
<dbReference type="KEGG" id="osn:115222137"/>
<feature type="domain" description="Proteasome component Ecm29 N-terminal" evidence="6">
    <location>
        <begin position="10"/>
        <end position="499"/>
    </location>
</feature>
<dbReference type="Gene3D" id="1.25.10.10">
    <property type="entry name" value="Leucine-rich Repeat Variant"/>
    <property type="match status" value="4"/>
</dbReference>
<feature type="domain" description="Proteasome adapter and scaffold protein ECM29 HEAT-repeat" evidence="9">
    <location>
        <begin position="1268"/>
        <end position="1430"/>
    </location>
</feature>
<evidence type="ECO:0000259" key="9">
    <source>
        <dbReference type="Pfam" id="PF24492"/>
    </source>
</evidence>
<keyword evidence="2" id="KW-0963">Cytoplasm</keyword>
<name>A0A6P7TCS7_9MOLL</name>
<evidence type="ECO:0000256" key="1">
    <source>
        <dbReference type="ARBA" id="ARBA00004496"/>
    </source>
</evidence>
<dbReference type="Pfam" id="PF23731">
    <property type="entry name" value="ARM_ECM29_C"/>
    <property type="match status" value="1"/>
</dbReference>
<comment type="subcellular location">
    <subcellularLocation>
        <location evidence="1">Cytoplasm</location>
    </subcellularLocation>
</comment>
<feature type="domain" description="Stalled ribosome sensor GCN1-like HEAT repeats region" evidence="7">
    <location>
        <begin position="1084"/>
        <end position="1213"/>
    </location>
</feature>
<gene>
    <name evidence="11" type="primary">LOC115222137</name>
</gene>
<evidence type="ECO:0000259" key="7">
    <source>
        <dbReference type="Pfam" id="PF23271"/>
    </source>
</evidence>
<evidence type="ECO:0000256" key="5">
    <source>
        <dbReference type="SAM" id="MobiDB-lite"/>
    </source>
</evidence>
<dbReference type="GO" id="GO:0036503">
    <property type="term" value="P:ERAD pathway"/>
    <property type="evidence" value="ECO:0007669"/>
    <property type="project" value="TreeGrafter"/>
</dbReference>
<protein>
    <submittedName>
        <fullName evidence="11">Proteasome adapter and scaffold protein ECM29</fullName>
    </submittedName>
</protein>
<sequence length="1831" mass="204161">MSGEDDLMRLERVFLRIASADTDENIEVALGKFLAPVLSRLSSPQEEVRKKVMELLVHINKRLKTRPKVQLPVQSLLTQYQDPSASPFITNFTILYIKKGYPRLEPAQQAELIPNLLNCIEGRPQPQQDSLFQLLVPALQHVKIPSDPSKLEQMYQFSERPNISRLFLDYVMDVLLLPYNAHATVTSGDNSTPAIPPPGMSEQSLKRVTGDNPLKPEELEKCKLGILNFLGSGIFPDEKVVCHYIIGAADTRHSIATAGDMELKKVMGSINWNSLVIMNKLFSIFLGTTVIKGKESQVKPECRKTPASTRIRLKIFPYFLKSREATNVFPACIQVIFHCLFASNNHARLSLMTVELVHHVCYNASDVVFKPISAELLSSMVKVLKSSKDDKLRALTYVAIGKIIKRCPNLVANDIALIKQFFEAVCTEESEIRLAVQESLSLMASAFKGQNEENKKLMEELIMENIEEEMFQARAVSVQYARSVFPDDHIPSRYVLLLASGDVKEDIRNEAMKTLHLTKQYSKKETKEQFALPSFCEMVKYIHDKAQQKIESKVGYVIGNQTLPFSPEAFTQIILFLRMCLANNAGAVENIDSEESASNIQQQQAPLISSYVIKLLDEGASLPNKLDGPVYMYINLIQQLLPSIRDGRLMYCLLEVIAGAPTYLASLFSNQLDWIKRLSCSTKDDMTEHAAQLYSIVLHNTADNNSIVKSISEFYENLDTNNVQLQHSSILILGYIISCYLSHNSRPGAMEEDGQKEMYAAMTKTLKKLVKFLDESNPLLCHGVCLALSEIGRSGPLPLANGSENQEASEETTKLSVVKSLLSLVQSTRDKDAMKNKERAAMSLGHLCIGDEEFPYRHMVIEGLMGVVQAKQIDLHLTIGEALVCAAQGIKCPSRKNTWLASSSDFQASVADKGDDVEWYLLKILNEYIVKNNPFIRQAACMWLLSLVKHCGSHPALQKRLPNIQAAFMAMLSENDEITQDITSKGLSLVYENCSSEQKDALVSGLVDTLLTGKRSKTVVTGDTEVFSAGSLGKTPEGGSMSTYKELCSIATDLNQPDLIYKFMHLANHQAAWNSKKGAAFGFSTIAQYAGEQLAPYLPQIVPKLYRYQFDPNPKIQRAMSSIWDALVPEKGKTLDLYLNAIVDDLLKNLTASEWRVRESCCYAVSNLLQGRQLNSIIEKLPLLWEVCLQVRDDIKESVRTAAHQACKTLSRESIKNCDLNNSKIGEQAISLVLPCLLKNCLQSRVEEVQTIGLRTILKISKNAGKLIKPHIPVLTIALLEAVSGLEPQVMNYLAVKAEAGSQGTQEKLDMARIAASKMSPMMETVNSCVQYVDASVLPELIPRLIELIKSGIGVGTKAGCASFITSLATHCPHDLTPYAGKLMNSMLTGLSDRNVSVRKSYASAVGYLVKVAKDSSTEKLMLKLKTWYMEKDESAQTACGATLYAISQRSPDILKRHAALVMPFVFFAMHEPKNTTKDSDSSLSIWDEIWFEIAPGTEPGIRLYLQEITEILCLSLESQQWNTKGQAARAIGTVATKLGPKLTSPSGDILLKALLTGLSGRTWKGKENLLEAVGKICCNCKPLLEDRTEATEDKPDINQVLDVVLRECKKENKEYRIKGLHTAGSILELYKVDRFEVLWLLLQPSLNTSESDSNEDEDNSVTSLGIKLEYQQAVFECLGKVWPENAQTQTTYQELFCEQLCQSLMRGVWKIQISIMKSIQKYLDRLLIWKDQNAVSNNVAMVSKIINQILSSVIPCLGNMKYSVIRSEAMVVITQVVRKLHDLDNRALLTEKLSEELMNSLTPFMENDKSEMHQKAVDVASLLKPSMEIS</sequence>
<evidence type="ECO:0000259" key="6">
    <source>
        <dbReference type="Pfam" id="PF13001"/>
    </source>
</evidence>
<dbReference type="GO" id="GO:0000502">
    <property type="term" value="C:proteasome complex"/>
    <property type="evidence" value="ECO:0007669"/>
    <property type="project" value="UniProtKB-KW"/>
</dbReference>
<keyword evidence="3" id="KW-0677">Repeat</keyword>
<dbReference type="GO" id="GO:0060090">
    <property type="term" value="F:molecular adaptor activity"/>
    <property type="evidence" value="ECO:0007669"/>
    <property type="project" value="InterPro"/>
</dbReference>
<accession>A0A6P7TCS7</accession>
<dbReference type="Pfam" id="PF23271">
    <property type="entry name" value="HEAT_GCN1"/>
    <property type="match status" value="1"/>
</dbReference>
<dbReference type="GO" id="GO:0005634">
    <property type="term" value="C:nucleus"/>
    <property type="evidence" value="ECO:0007669"/>
    <property type="project" value="TreeGrafter"/>
</dbReference>
<dbReference type="InterPro" id="IPR057546">
    <property type="entry name" value="HEAT_GCN1"/>
</dbReference>
<dbReference type="InterPro" id="IPR016024">
    <property type="entry name" value="ARM-type_fold"/>
</dbReference>
<dbReference type="InterPro" id="IPR055443">
    <property type="entry name" value="HEAT_ECM29"/>
</dbReference>
<feature type="domain" description="ECM29 ARM-like repeats" evidence="8">
    <location>
        <begin position="601"/>
        <end position="791"/>
    </location>
</feature>
<dbReference type="Pfam" id="PF24492">
    <property type="entry name" value="HEAT_ECM29"/>
    <property type="match status" value="1"/>
</dbReference>
<evidence type="ECO:0000313" key="10">
    <source>
        <dbReference type="Proteomes" id="UP000515154"/>
    </source>
</evidence>
<dbReference type="PANTHER" id="PTHR23346">
    <property type="entry name" value="TRANSLATIONAL ACTIVATOR GCN1-RELATED"/>
    <property type="match status" value="1"/>
</dbReference>
<evidence type="ECO:0000259" key="8">
    <source>
        <dbReference type="Pfam" id="PF23702"/>
    </source>
</evidence>
<organism evidence="10 11">
    <name type="scientific">Octopus sinensis</name>
    <name type="common">East Asian common octopus</name>
    <dbReference type="NCBI Taxonomy" id="2607531"/>
    <lineage>
        <taxon>Eukaryota</taxon>
        <taxon>Metazoa</taxon>
        <taxon>Spiralia</taxon>
        <taxon>Lophotrochozoa</taxon>
        <taxon>Mollusca</taxon>
        <taxon>Cephalopoda</taxon>
        <taxon>Coleoidea</taxon>
        <taxon>Octopodiformes</taxon>
        <taxon>Octopoda</taxon>
        <taxon>Incirrata</taxon>
        <taxon>Octopodidae</taxon>
        <taxon>Octopus</taxon>
    </lineage>
</organism>
<dbReference type="InterPro" id="IPR055444">
    <property type="entry name" value="ARM_ECM29"/>
</dbReference>
<proteinExistence type="predicted"/>
<dbReference type="GO" id="GO:0005737">
    <property type="term" value="C:cytoplasm"/>
    <property type="evidence" value="ECO:0007669"/>
    <property type="project" value="UniProtKB-SubCell"/>
</dbReference>
<keyword evidence="10" id="KW-1185">Reference proteome</keyword>
<dbReference type="InterPro" id="IPR011989">
    <property type="entry name" value="ARM-like"/>
</dbReference>
<evidence type="ECO:0000256" key="2">
    <source>
        <dbReference type="ARBA" id="ARBA00022490"/>
    </source>
</evidence>
<dbReference type="GO" id="GO:0043248">
    <property type="term" value="P:proteasome assembly"/>
    <property type="evidence" value="ECO:0007669"/>
    <property type="project" value="InterPro"/>
</dbReference>
<reference evidence="11" key="1">
    <citation type="submission" date="2025-08" db="UniProtKB">
        <authorList>
            <consortium name="RefSeq"/>
        </authorList>
    </citation>
    <scope>IDENTIFICATION</scope>
</reference>
<evidence type="ECO:0000256" key="3">
    <source>
        <dbReference type="ARBA" id="ARBA00022737"/>
    </source>
</evidence>
<dbReference type="SUPFAM" id="SSF48371">
    <property type="entry name" value="ARM repeat"/>
    <property type="match status" value="3"/>
</dbReference>
<keyword evidence="4 11" id="KW-0647">Proteasome</keyword>
<dbReference type="PANTHER" id="PTHR23346:SF19">
    <property type="entry name" value="PROTEASOME ADAPTER AND SCAFFOLD PROTEIN ECM29"/>
    <property type="match status" value="1"/>
</dbReference>
<dbReference type="Pfam" id="PF13001">
    <property type="entry name" value="ECM29_N"/>
    <property type="match status" value="1"/>
</dbReference>
<evidence type="ECO:0000313" key="11">
    <source>
        <dbReference type="RefSeq" id="XP_029648131.1"/>
    </source>
</evidence>